<dbReference type="RefSeq" id="WP_324669562.1">
    <property type="nucleotide sequence ID" value="NZ_CP141614.1"/>
</dbReference>
<sequence length="259" mass="28003">MSGTGLLLMGLAGAWTALAALSYTVGADVWYRGLGCGVIREGPGAGGQLALTFDDGPDPVWTARIASALEAFGARGTFFVLASGARRHPAVVRRLLEGGHEVALHGYDHRPLWLTGPRESCRRLFEAVAVLESILDGQRPRFFRPPWGHFNLAAARCARELGLRLVLWSHAPPDWRARTPAGELARHLREALRPGAIVDLHDAGPGDRPLVLAEVLPEALQLGRSRGLRFVTLSQLLHDDGGAAPRRARPIRQGEATHT</sequence>
<protein>
    <submittedName>
        <fullName evidence="2">Polysaccharide deacetylase family protein</fullName>
    </submittedName>
</protein>
<evidence type="ECO:0000313" key="2">
    <source>
        <dbReference type="EMBL" id="WRP15171.1"/>
    </source>
</evidence>
<evidence type="ECO:0000259" key="1">
    <source>
        <dbReference type="PROSITE" id="PS51677"/>
    </source>
</evidence>
<dbReference type="InterPro" id="IPR002509">
    <property type="entry name" value="NODB_dom"/>
</dbReference>
<proteinExistence type="predicted"/>
<dbReference type="CDD" id="cd10959">
    <property type="entry name" value="CE4_NodB_like_3"/>
    <property type="match status" value="1"/>
</dbReference>
<dbReference type="SUPFAM" id="SSF88713">
    <property type="entry name" value="Glycoside hydrolase/deacetylase"/>
    <property type="match status" value="1"/>
</dbReference>
<gene>
    <name evidence="2" type="ORF">VLY81_03100</name>
</gene>
<dbReference type="Pfam" id="PF01522">
    <property type="entry name" value="Polysacc_deac_1"/>
    <property type="match status" value="1"/>
</dbReference>
<name>A0ABZ1BRE9_9FIRM</name>
<dbReference type="PROSITE" id="PS51677">
    <property type="entry name" value="NODB"/>
    <property type="match status" value="1"/>
</dbReference>
<evidence type="ECO:0000313" key="3">
    <source>
        <dbReference type="Proteomes" id="UP001333102"/>
    </source>
</evidence>
<dbReference type="PANTHER" id="PTHR10587">
    <property type="entry name" value="GLYCOSYL TRANSFERASE-RELATED"/>
    <property type="match status" value="1"/>
</dbReference>
<dbReference type="Gene3D" id="3.20.20.370">
    <property type="entry name" value="Glycoside hydrolase/deacetylase"/>
    <property type="match status" value="1"/>
</dbReference>
<keyword evidence="3" id="KW-1185">Reference proteome</keyword>
<dbReference type="InterPro" id="IPR011330">
    <property type="entry name" value="Glyco_hydro/deAcase_b/a-brl"/>
</dbReference>
<dbReference type="InterPro" id="IPR050248">
    <property type="entry name" value="Polysacc_deacetylase_ArnD"/>
</dbReference>
<accession>A0ABZ1BRE9</accession>
<reference evidence="3" key="1">
    <citation type="submission" date="2023-12" db="EMBL/GenBank/DDBJ databases">
        <title>Novel isolates from deep terrestrial aquifers shed light on the physiology and ecology of the class Limnochordia.</title>
        <authorList>
            <person name="Karnachuk O.V."/>
            <person name="Lukina A.P."/>
            <person name="Avakyan M.R."/>
            <person name="Kadnikov V."/>
            <person name="Begmatov S."/>
            <person name="Beletsky A.V."/>
            <person name="Mardanov A.V."/>
            <person name="Ravin N.V."/>
        </authorList>
    </citation>
    <scope>NUCLEOTIDE SEQUENCE [LARGE SCALE GENOMIC DNA]</scope>
    <source>
        <strain evidence="3">LN</strain>
    </source>
</reference>
<dbReference type="PANTHER" id="PTHR10587:SF137">
    <property type="entry name" value="4-DEOXY-4-FORMAMIDO-L-ARABINOSE-PHOSPHOUNDECAPRENOL DEFORMYLASE ARND-RELATED"/>
    <property type="match status" value="1"/>
</dbReference>
<organism evidence="2 3">
    <name type="scientific">Geochorda subterranea</name>
    <dbReference type="NCBI Taxonomy" id="3109564"/>
    <lineage>
        <taxon>Bacteria</taxon>
        <taxon>Bacillati</taxon>
        <taxon>Bacillota</taxon>
        <taxon>Limnochordia</taxon>
        <taxon>Limnochordales</taxon>
        <taxon>Geochordaceae</taxon>
        <taxon>Geochorda</taxon>
    </lineage>
</organism>
<dbReference type="Proteomes" id="UP001333102">
    <property type="component" value="Chromosome"/>
</dbReference>
<feature type="domain" description="NodB homology" evidence="1">
    <location>
        <begin position="47"/>
        <end position="231"/>
    </location>
</feature>
<dbReference type="EMBL" id="CP141614">
    <property type="protein sequence ID" value="WRP15171.1"/>
    <property type="molecule type" value="Genomic_DNA"/>
</dbReference>